<keyword evidence="3" id="KW-1185">Reference proteome</keyword>
<dbReference type="PANTHER" id="PTHR43861">
    <property type="entry name" value="TRANS-ACONITATE 2-METHYLTRANSFERASE-RELATED"/>
    <property type="match status" value="1"/>
</dbReference>
<dbReference type="EMBL" id="CP022684">
    <property type="protein sequence ID" value="AUM12920.1"/>
    <property type="molecule type" value="Genomic_DNA"/>
</dbReference>
<feature type="domain" description="Methyltransferase" evidence="1">
    <location>
        <begin position="38"/>
        <end position="148"/>
    </location>
</feature>
<accession>A0A2K9LKY0</accession>
<reference evidence="3" key="1">
    <citation type="submission" date="2017-08" db="EMBL/GenBank/DDBJ databases">
        <title>Direct submision.</title>
        <authorList>
            <person name="Kim S.-J."/>
            <person name="Rhee S.-K."/>
        </authorList>
    </citation>
    <scope>NUCLEOTIDE SEQUENCE [LARGE SCALE GENOMIC DNA]</scope>
    <source>
        <strain evidence="3">GI5</strain>
    </source>
</reference>
<name>A0A2K9LKY0_9GAMM</name>
<dbReference type="RefSeq" id="WP_101894301.1">
    <property type="nucleotide sequence ID" value="NZ_CP022684.1"/>
</dbReference>
<dbReference type="OrthoDB" id="5642573at2"/>
<protein>
    <recommendedName>
        <fullName evidence="1">Methyltransferase domain-containing protein</fullName>
    </recommendedName>
</protein>
<gene>
    <name evidence="2" type="ORF">Kalk_11010</name>
</gene>
<evidence type="ECO:0000313" key="3">
    <source>
        <dbReference type="Proteomes" id="UP000235116"/>
    </source>
</evidence>
<dbReference type="Pfam" id="PF13847">
    <property type="entry name" value="Methyltransf_31"/>
    <property type="match status" value="1"/>
</dbReference>
<sequence length="218" mass="24539">MDHSIAYWNRIAERYARQPVTNEADYQHKLEITQRYLKPHMRVLEFGCGTGSTALIHAPLVRQYTAIDLAPAMIAIANRKQASAGPDNLHFQVGALEDFKAQSQGYDAVLGLNVLHLLEDKDAAITQVYDLLKPDGVFVSSTACLQQGLNPYRFIAPFTKLFKLPTVKVFKRKALEASLEKAGFRIEHRWVPQGNRLVYFLVAVKVAMHSGPYIQELS</sequence>
<dbReference type="InterPro" id="IPR025714">
    <property type="entry name" value="Methyltranfer_dom"/>
</dbReference>
<dbReference type="SUPFAM" id="SSF53335">
    <property type="entry name" value="S-adenosyl-L-methionine-dependent methyltransferases"/>
    <property type="match status" value="1"/>
</dbReference>
<dbReference type="Proteomes" id="UP000235116">
    <property type="component" value="Chromosome"/>
</dbReference>
<organism evidence="2 3">
    <name type="scientific">Ketobacter alkanivorans</name>
    <dbReference type="NCBI Taxonomy" id="1917421"/>
    <lineage>
        <taxon>Bacteria</taxon>
        <taxon>Pseudomonadati</taxon>
        <taxon>Pseudomonadota</taxon>
        <taxon>Gammaproteobacteria</taxon>
        <taxon>Pseudomonadales</taxon>
        <taxon>Ketobacteraceae</taxon>
        <taxon>Ketobacter</taxon>
    </lineage>
</organism>
<evidence type="ECO:0000259" key="1">
    <source>
        <dbReference type="Pfam" id="PF13847"/>
    </source>
</evidence>
<dbReference type="KEGG" id="kak:Kalk_11010"/>
<proteinExistence type="predicted"/>
<dbReference type="InterPro" id="IPR029063">
    <property type="entry name" value="SAM-dependent_MTases_sf"/>
</dbReference>
<dbReference type="CDD" id="cd02440">
    <property type="entry name" value="AdoMet_MTases"/>
    <property type="match status" value="1"/>
</dbReference>
<evidence type="ECO:0000313" key="2">
    <source>
        <dbReference type="EMBL" id="AUM12920.1"/>
    </source>
</evidence>
<dbReference type="Gene3D" id="3.40.50.150">
    <property type="entry name" value="Vaccinia Virus protein VP39"/>
    <property type="match status" value="1"/>
</dbReference>
<dbReference type="AlphaFoldDB" id="A0A2K9LKY0"/>